<gene>
    <name evidence="2" type="ORF">HD596_009447</name>
</gene>
<accession>A0A7W9GFL0</accession>
<evidence type="ECO:0000256" key="1">
    <source>
        <dbReference type="SAM" id="SignalP"/>
    </source>
</evidence>
<sequence length="169" mass="18137">MTITNRSSIRRPLTVLSAVATAAVFLANPASAEPNPVNVCNSGSGFVMCFSLDRIQTGGDINVHLGIDVAMSREEAQAIIDHPGDEFSAKVIGQDPAFDNSLVSVPLTWSAAGDSGLSAEFDMVATWSQLNEDDGFFDGYIDDLFGRIVLTKPDGQKRTFNSTTIHGYY</sequence>
<dbReference type="Proteomes" id="UP000579153">
    <property type="component" value="Unassembled WGS sequence"/>
</dbReference>
<reference evidence="2 3" key="1">
    <citation type="submission" date="2020-08" db="EMBL/GenBank/DDBJ databases">
        <title>Sequencing the genomes of 1000 actinobacteria strains.</title>
        <authorList>
            <person name="Klenk H.-P."/>
        </authorList>
    </citation>
    <scope>NUCLEOTIDE SEQUENCE [LARGE SCALE GENOMIC DNA]</scope>
    <source>
        <strain evidence="2 3">DSM 45507</strain>
    </source>
</reference>
<proteinExistence type="predicted"/>
<feature type="chain" id="PRO_5031037982" evidence="1">
    <location>
        <begin position="33"/>
        <end position="169"/>
    </location>
</feature>
<dbReference type="EMBL" id="JACHMB010000001">
    <property type="protein sequence ID" value="MBB5782691.1"/>
    <property type="molecule type" value="Genomic_DNA"/>
</dbReference>
<keyword evidence="3" id="KW-1185">Reference proteome</keyword>
<evidence type="ECO:0000313" key="2">
    <source>
        <dbReference type="EMBL" id="MBB5782691.1"/>
    </source>
</evidence>
<organism evidence="2 3">
    <name type="scientific">Nonomuraea jabiensis</name>
    <dbReference type="NCBI Taxonomy" id="882448"/>
    <lineage>
        <taxon>Bacteria</taxon>
        <taxon>Bacillati</taxon>
        <taxon>Actinomycetota</taxon>
        <taxon>Actinomycetes</taxon>
        <taxon>Streptosporangiales</taxon>
        <taxon>Streptosporangiaceae</taxon>
        <taxon>Nonomuraea</taxon>
    </lineage>
</organism>
<feature type="signal peptide" evidence="1">
    <location>
        <begin position="1"/>
        <end position="32"/>
    </location>
</feature>
<comment type="caution">
    <text evidence="2">The sequence shown here is derived from an EMBL/GenBank/DDBJ whole genome shotgun (WGS) entry which is preliminary data.</text>
</comment>
<name>A0A7W9GFL0_9ACTN</name>
<keyword evidence="1" id="KW-0732">Signal</keyword>
<dbReference type="RefSeq" id="WP_185075736.1">
    <property type="nucleotide sequence ID" value="NZ_JACHMB010000001.1"/>
</dbReference>
<evidence type="ECO:0000313" key="3">
    <source>
        <dbReference type="Proteomes" id="UP000579153"/>
    </source>
</evidence>
<dbReference type="AlphaFoldDB" id="A0A7W9GFL0"/>
<protein>
    <submittedName>
        <fullName evidence="2">Uncharacterized protein</fullName>
    </submittedName>
</protein>